<accession>A0A2P2PPP2</accession>
<organism evidence="1">
    <name type="scientific">Rhizophora mucronata</name>
    <name type="common">Asiatic mangrove</name>
    <dbReference type="NCBI Taxonomy" id="61149"/>
    <lineage>
        <taxon>Eukaryota</taxon>
        <taxon>Viridiplantae</taxon>
        <taxon>Streptophyta</taxon>
        <taxon>Embryophyta</taxon>
        <taxon>Tracheophyta</taxon>
        <taxon>Spermatophyta</taxon>
        <taxon>Magnoliopsida</taxon>
        <taxon>eudicotyledons</taxon>
        <taxon>Gunneridae</taxon>
        <taxon>Pentapetalae</taxon>
        <taxon>rosids</taxon>
        <taxon>fabids</taxon>
        <taxon>Malpighiales</taxon>
        <taxon>Rhizophoraceae</taxon>
        <taxon>Rhizophora</taxon>
    </lineage>
</organism>
<evidence type="ECO:0000313" key="1">
    <source>
        <dbReference type="EMBL" id="MBX56706.1"/>
    </source>
</evidence>
<dbReference type="EMBL" id="GGEC01076222">
    <property type="protein sequence ID" value="MBX56706.1"/>
    <property type="molecule type" value="Transcribed_RNA"/>
</dbReference>
<dbReference type="AlphaFoldDB" id="A0A2P2PPP2"/>
<sequence>MSRKEETRLRVRRILCTKVMLLNFLTVKDSRN</sequence>
<proteinExistence type="predicted"/>
<reference evidence="1" key="1">
    <citation type="submission" date="2018-02" db="EMBL/GenBank/DDBJ databases">
        <title>Rhizophora mucronata_Transcriptome.</title>
        <authorList>
            <person name="Meera S.P."/>
            <person name="Sreeshan A."/>
            <person name="Augustine A."/>
        </authorList>
    </citation>
    <scope>NUCLEOTIDE SEQUENCE</scope>
    <source>
        <tissue evidence="1">Leaf</tissue>
    </source>
</reference>
<protein>
    <submittedName>
        <fullName evidence="1">Uncharacterized protein</fullName>
    </submittedName>
</protein>
<name>A0A2P2PPP2_RHIMU</name>